<protein>
    <submittedName>
        <fullName evidence="1">Uncharacterized protein</fullName>
    </submittedName>
</protein>
<comment type="caution">
    <text evidence="1">The sequence shown here is derived from an EMBL/GenBank/DDBJ whole genome shotgun (WGS) entry which is preliminary data.</text>
</comment>
<evidence type="ECO:0000313" key="1">
    <source>
        <dbReference type="EMBL" id="MED6197796.1"/>
    </source>
</evidence>
<dbReference type="Proteomes" id="UP001341840">
    <property type="component" value="Unassembled WGS sequence"/>
</dbReference>
<gene>
    <name evidence="1" type="ORF">PIB30_060047</name>
</gene>
<organism evidence="1 2">
    <name type="scientific">Stylosanthes scabra</name>
    <dbReference type="NCBI Taxonomy" id="79078"/>
    <lineage>
        <taxon>Eukaryota</taxon>
        <taxon>Viridiplantae</taxon>
        <taxon>Streptophyta</taxon>
        <taxon>Embryophyta</taxon>
        <taxon>Tracheophyta</taxon>
        <taxon>Spermatophyta</taxon>
        <taxon>Magnoliopsida</taxon>
        <taxon>eudicotyledons</taxon>
        <taxon>Gunneridae</taxon>
        <taxon>Pentapetalae</taxon>
        <taxon>rosids</taxon>
        <taxon>fabids</taxon>
        <taxon>Fabales</taxon>
        <taxon>Fabaceae</taxon>
        <taxon>Papilionoideae</taxon>
        <taxon>50 kb inversion clade</taxon>
        <taxon>dalbergioids sensu lato</taxon>
        <taxon>Dalbergieae</taxon>
        <taxon>Pterocarpus clade</taxon>
        <taxon>Stylosanthes</taxon>
    </lineage>
</organism>
<name>A0ABU6XJ11_9FABA</name>
<proteinExistence type="predicted"/>
<evidence type="ECO:0000313" key="2">
    <source>
        <dbReference type="Proteomes" id="UP001341840"/>
    </source>
</evidence>
<reference evidence="1 2" key="1">
    <citation type="journal article" date="2023" name="Plants (Basel)">
        <title>Bridging the Gap: Combining Genomics and Transcriptomics Approaches to Understand Stylosanthes scabra, an Orphan Legume from the Brazilian Caatinga.</title>
        <authorList>
            <person name="Ferreira-Neto J.R.C."/>
            <person name="da Silva M.D."/>
            <person name="Binneck E."/>
            <person name="de Melo N.F."/>
            <person name="da Silva R.H."/>
            <person name="de Melo A.L.T.M."/>
            <person name="Pandolfi V."/>
            <person name="Bustamante F.O."/>
            <person name="Brasileiro-Vidal A.C."/>
            <person name="Benko-Iseppon A.M."/>
        </authorList>
    </citation>
    <scope>NUCLEOTIDE SEQUENCE [LARGE SCALE GENOMIC DNA]</scope>
    <source>
        <tissue evidence="1">Leaves</tissue>
    </source>
</reference>
<keyword evidence="2" id="KW-1185">Reference proteome</keyword>
<dbReference type="EMBL" id="JASCZI010211974">
    <property type="protein sequence ID" value="MED6197796.1"/>
    <property type="molecule type" value="Genomic_DNA"/>
</dbReference>
<accession>A0ABU6XJ11</accession>
<sequence>MLKRWERKEADLEKELDEVCIRLQIWGLPEHCKTEKLGQKIASCMGEVVECSIFETSKEKTRFINATVRMKIHTPFRKGVNVGSRENRLSWADDEVAVPALQTRLIRNSLSFRKQESVIEGEPK</sequence>